<dbReference type="Proteomes" id="UP001165041">
    <property type="component" value="Unassembled WGS sequence"/>
</dbReference>
<gene>
    <name evidence="2" type="ORF">Kpho02_10380</name>
</gene>
<proteinExistence type="predicted"/>
<evidence type="ECO:0000313" key="3">
    <source>
        <dbReference type="Proteomes" id="UP001165041"/>
    </source>
</evidence>
<organism evidence="2 3">
    <name type="scientific">Kitasatospora phosalacinea</name>
    <dbReference type="NCBI Taxonomy" id="2065"/>
    <lineage>
        <taxon>Bacteria</taxon>
        <taxon>Bacillati</taxon>
        <taxon>Actinomycetota</taxon>
        <taxon>Actinomycetes</taxon>
        <taxon>Kitasatosporales</taxon>
        <taxon>Streptomycetaceae</taxon>
        <taxon>Kitasatospora</taxon>
    </lineage>
</organism>
<feature type="region of interest" description="Disordered" evidence="1">
    <location>
        <begin position="1"/>
        <end position="61"/>
    </location>
</feature>
<evidence type="ECO:0000256" key="1">
    <source>
        <dbReference type="SAM" id="MobiDB-lite"/>
    </source>
</evidence>
<protein>
    <submittedName>
        <fullName evidence="2">Uncharacterized protein</fullName>
    </submittedName>
</protein>
<accession>A0A9W6Q543</accession>
<evidence type="ECO:0000313" key="2">
    <source>
        <dbReference type="EMBL" id="GLW68739.1"/>
    </source>
</evidence>
<dbReference type="EMBL" id="BSSA01000002">
    <property type="protein sequence ID" value="GLW68739.1"/>
    <property type="molecule type" value="Genomic_DNA"/>
</dbReference>
<name>A0A9W6Q543_9ACTN</name>
<dbReference type="AlphaFoldDB" id="A0A9W6Q543"/>
<comment type="caution">
    <text evidence="2">The sequence shown here is derived from an EMBL/GenBank/DDBJ whole genome shotgun (WGS) entry which is preliminary data.</text>
</comment>
<sequence>MRSLNWRPPDRLRAPLAEAPDGGPSQVAGRWVCPEGESGKMAEVSGPRSSYHPLARTAPMS</sequence>
<reference evidence="2" key="1">
    <citation type="submission" date="2023-02" db="EMBL/GenBank/DDBJ databases">
        <title>Kitasatospora phosalacinea NBRC 14627.</title>
        <authorList>
            <person name="Ichikawa N."/>
            <person name="Sato H."/>
            <person name="Tonouchi N."/>
        </authorList>
    </citation>
    <scope>NUCLEOTIDE SEQUENCE</scope>
    <source>
        <strain evidence="2">NBRC 14627</strain>
    </source>
</reference>